<dbReference type="SUPFAM" id="SSF48403">
    <property type="entry name" value="Ankyrin repeat"/>
    <property type="match status" value="1"/>
</dbReference>
<evidence type="ECO:0000313" key="2">
    <source>
        <dbReference type="Proteomes" id="UP001420932"/>
    </source>
</evidence>
<sequence>MDRRLNEAILGGDKAAFLNLINEDEDHSIMDQVTHGSMNTVLHSASRFGHLELVHEIIKLRPEMVSSRNHKLETPLHEACREGHFEVAMALLRTMPSVAYKLNREDESALYAACSSGRGSANTGIVSHLLLNYPSLLVSEEDWSTTSLHSAASAGHTEIVKEILKVRPDFATKRDSQGALPCTWLVAKDT</sequence>
<reference evidence="1 2" key="1">
    <citation type="submission" date="2024-01" db="EMBL/GenBank/DDBJ databases">
        <title>Genome assemblies of Stephania.</title>
        <authorList>
            <person name="Yang L."/>
        </authorList>
    </citation>
    <scope>NUCLEOTIDE SEQUENCE [LARGE SCALE GENOMIC DNA]</scope>
    <source>
        <strain evidence="1">YNDBR</strain>
        <tissue evidence="1">Leaf</tissue>
    </source>
</reference>
<accession>A0AAP0PGJ2</accession>
<organism evidence="1 2">
    <name type="scientific">Stephania yunnanensis</name>
    <dbReference type="NCBI Taxonomy" id="152371"/>
    <lineage>
        <taxon>Eukaryota</taxon>
        <taxon>Viridiplantae</taxon>
        <taxon>Streptophyta</taxon>
        <taxon>Embryophyta</taxon>
        <taxon>Tracheophyta</taxon>
        <taxon>Spermatophyta</taxon>
        <taxon>Magnoliopsida</taxon>
        <taxon>Ranunculales</taxon>
        <taxon>Menispermaceae</taxon>
        <taxon>Menispermoideae</taxon>
        <taxon>Cissampelideae</taxon>
        <taxon>Stephania</taxon>
    </lineage>
</organism>
<dbReference type="Gene3D" id="1.25.40.20">
    <property type="entry name" value="Ankyrin repeat-containing domain"/>
    <property type="match status" value="1"/>
</dbReference>
<dbReference type="PANTHER" id="PTHR24121">
    <property type="entry name" value="NO MECHANORECEPTOR POTENTIAL C, ISOFORM D-RELATED"/>
    <property type="match status" value="1"/>
</dbReference>
<dbReference type="InterPro" id="IPR036770">
    <property type="entry name" value="Ankyrin_rpt-contain_sf"/>
</dbReference>
<dbReference type="Pfam" id="PF12796">
    <property type="entry name" value="Ank_2"/>
    <property type="match status" value="1"/>
</dbReference>
<name>A0AAP0PGJ2_9MAGN</name>
<dbReference type="Pfam" id="PF00023">
    <property type="entry name" value="Ank"/>
    <property type="match status" value="1"/>
</dbReference>
<dbReference type="InterPro" id="IPR002110">
    <property type="entry name" value="Ankyrin_rpt"/>
</dbReference>
<dbReference type="AlphaFoldDB" id="A0AAP0PGJ2"/>
<gene>
    <name evidence="1" type="ORF">Syun_011504</name>
</gene>
<proteinExistence type="predicted"/>
<dbReference type="PANTHER" id="PTHR24121:SF22">
    <property type="entry name" value="PROTEIN ACCELERATED CELL DEATH 6-LIKE"/>
    <property type="match status" value="1"/>
</dbReference>
<dbReference type="SMART" id="SM00248">
    <property type="entry name" value="ANK"/>
    <property type="match status" value="4"/>
</dbReference>
<dbReference type="EMBL" id="JBBNAF010000005">
    <property type="protein sequence ID" value="KAK9142104.1"/>
    <property type="molecule type" value="Genomic_DNA"/>
</dbReference>
<keyword evidence="2" id="KW-1185">Reference proteome</keyword>
<protein>
    <submittedName>
        <fullName evidence="1">Uncharacterized protein</fullName>
    </submittedName>
</protein>
<comment type="caution">
    <text evidence="1">The sequence shown here is derived from an EMBL/GenBank/DDBJ whole genome shotgun (WGS) entry which is preliminary data.</text>
</comment>
<dbReference type="Proteomes" id="UP001420932">
    <property type="component" value="Unassembled WGS sequence"/>
</dbReference>
<evidence type="ECO:0000313" key="1">
    <source>
        <dbReference type="EMBL" id="KAK9142104.1"/>
    </source>
</evidence>